<keyword evidence="9" id="KW-0677">Repeat</keyword>
<gene>
    <name evidence="13" type="ORF">HNR50_000160</name>
</gene>
<keyword evidence="8 13" id="KW-0808">Transferase</keyword>
<feature type="domain" description="Lumazine-binding" evidence="12">
    <location>
        <begin position="97"/>
        <end position="195"/>
    </location>
</feature>
<evidence type="ECO:0000313" key="13">
    <source>
        <dbReference type="EMBL" id="MBB6478527.1"/>
    </source>
</evidence>
<organism evidence="13 14">
    <name type="scientific">Spirochaeta isovalerica</name>
    <dbReference type="NCBI Taxonomy" id="150"/>
    <lineage>
        <taxon>Bacteria</taxon>
        <taxon>Pseudomonadati</taxon>
        <taxon>Spirochaetota</taxon>
        <taxon>Spirochaetia</taxon>
        <taxon>Spirochaetales</taxon>
        <taxon>Spirochaetaceae</taxon>
        <taxon>Spirochaeta</taxon>
    </lineage>
</organism>
<sequence>MFTGLIEETGTVLTLSRVSMGLKASYQAHMVLENTKIGDSISVNGICQTVTDMGGSFFVTDISAETLRKTNAGSMKTGEIVNLERAMALGERLGGHLVQGHVNGTAEIRNIRKEGEMYRLTLDVPSVLMKYMIDEGSIAVDGISLTIASAERKTNRIQLQIIPHTYEKTTLAIRKNRDRVNIETDMLGRYVENLMSYQMKTDISTNQLTQWGYGQ</sequence>
<dbReference type="RefSeq" id="WP_184742454.1">
    <property type="nucleotide sequence ID" value="NZ_JACHGJ010000001.1"/>
</dbReference>
<evidence type="ECO:0000256" key="7">
    <source>
        <dbReference type="ARBA" id="ARBA00022619"/>
    </source>
</evidence>
<evidence type="ECO:0000256" key="2">
    <source>
        <dbReference type="ARBA" id="ARBA00002803"/>
    </source>
</evidence>
<feature type="repeat" description="Lumazine-binding" evidence="11">
    <location>
        <begin position="97"/>
        <end position="195"/>
    </location>
</feature>
<keyword evidence="14" id="KW-1185">Reference proteome</keyword>
<evidence type="ECO:0000256" key="11">
    <source>
        <dbReference type="PROSITE-ProRule" id="PRU00524"/>
    </source>
</evidence>
<dbReference type="FunFam" id="2.40.30.20:FF:000003">
    <property type="entry name" value="Riboflavin synthase, alpha subunit"/>
    <property type="match status" value="1"/>
</dbReference>
<dbReference type="InterPro" id="IPR001783">
    <property type="entry name" value="Lumazine-bd"/>
</dbReference>
<proteinExistence type="predicted"/>
<dbReference type="Pfam" id="PF00677">
    <property type="entry name" value="Lum_binding"/>
    <property type="match status" value="2"/>
</dbReference>
<evidence type="ECO:0000256" key="6">
    <source>
        <dbReference type="ARBA" id="ARBA00013950"/>
    </source>
</evidence>
<evidence type="ECO:0000256" key="4">
    <source>
        <dbReference type="ARBA" id="ARBA00011233"/>
    </source>
</evidence>
<dbReference type="Gene3D" id="2.40.30.20">
    <property type="match status" value="2"/>
</dbReference>
<feature type="domain" description="Lumazine-binding" evidence="12">
    <location>
        <begin position="1"/>
        <end position="96"/>
    </location>
</feature>
<feature type="repeat" description="Lumazine-binding" evidence="11">
    <location>
        <begin position="1"/>
        <end position="96"/>
    </location>
</feature>
<dbReference type="EMBL" id="JACHGJ010000001">
    <property type="protein sequence ID" value="MBB6478527.1"/>
    <property type="molecule type" value="Genomic_DNA"/>
</dbReference>
<evidence type="ECO:0000256" key="5">
    <source>
        <dbReference type="ARBA" id="ARBA00012827"/>
    </source>
</evidence>
<name>A0A841R5V1_9SPIO</name>
<evidence type="ECO:0000256" key="8">
    <source>
        <dbReference type="ARBA" id="ARBA00022679"/>
    </source>
</evidence>
<dbReference type="SUPFAM" id="SSF63380">
    <property type="entry name" value="Riboflavin synthase domain-like"/>
    <property type="match status" value="2"/>
</dbReference>
<dbReference type="InterPro" id="IPR026017">
    <property type="entry name" value="Lumazine-bd_dom"/>
</dbReference>
<comment type="pathway">
    <text evidence="3">Cofactor biosynthesis; riboflavin biosynthesis; riboflavin from 2-hydroxy-3-oxobutyl phosphate and 5-amino-6-(D-ribitylamino)uracil: step 2/2.</text>
</comment>
<evidence type="ECO:0000256" key="1">
    <source>
        <dbReference type="ARBA" id="ARBA00000968"/>
    </source>
</evidence>
<comment type="caution">
    <text evidence="13">The sequence shown here is derived from an EMBL/GenBank/DDBJ whole genome shotgun (WGS) entry which is preliminary data.</text>
</comment>
<evidence type="ECO:0000256" key="9">
    <source>
        <dbReference type="ARBA" id="ARBA00022737"/>
    </source>
</evidence>
<dbReference type="InterPro" id="IPR023366">
    <property type="entry name" value="ATP_synth_asu-like_sf"/>
</dbReference>
<dbReference type="PANTHER" id="PTHR21098:SF0">
    <property type="entry name" value="RIBOFLAVIN SYNTHASE"/>
    <property type="match status" value="1"/>
</dbReference>
<dbReference type="GO" id="GO:0004746">
    <property type="term" value="F:riboflavin synthase activity"/>
    <property type="evidence" value="ECO:0007669"/>
    <property type="project" value="UniProtKB-UniRule"/>
</dbReference>
<protein>
    <recommendedName>
        <fullName evidence="6 10">Riboflavin synthase</fullName>
        <ecNumber evidence="5 10">2.5.1.9</ecNumber>
    </recommendedName>
</protein>
<comment type="catalytic activity">
    <reaction evidence="1">
        <text>2 6,7-dimethyl-8-(1-D-ribityl)lumazine + H(+) = 5-amino-6-(D-ribitylamino)uracil + riboflavin</text>
        <dbReference type="Rhea" id="RHEA:20772"/>
        <dbReference type="ChEBI" id="CHEBI:15378"/>
        <dbReference type="ChEBI" id="CHEBI:15934"/>
        <dbReference type="ChEBI" id="CHEBI:57986"/>
        <dbReference type="ChEBI" id="CHEBI:58201"/>
        <dbReference type="EC" id="2.5.1.9"/>
    </reaction>
</comment>
<dbReference type="PIRSF" id="PIRSF000498">
    <property type="entry name" value="Riboflavin_syn_A"/>
    <property type="match status" value="1"/>
</dbReference>
<evidence type="ECO:0000256" key="10">
    <source>
        <dbReference type="NCBIfam" id="TIGR00187"/>
    </source>
</evidence>
<accession>A0A841R5V1</accession>
<dbReference type="GO" id="GO:0009231">
    <property type="term" value="P:riboflavin biosynthetic process"/>
    <property type="evidence" value="ECO:0007669"/>
    <property type="project" value="UniProtKB-KW"/>
</dbReference>
<dbReference type="PROSITE" id="PS51177">
    <property type="entry name" value="LUMAZINE_BIND"/>
    <property type="match status" value="2"/>
</dbReference>
<dbReference type="AlphaFoldDB" id="A0A841R5V1"/>
<dbReference type="FunFam" id="2.40.30.20:FF:000004">
    <property type="entry name" value="Riboflavin synthase, alpha subunit"/>
    <property type="match status" value="1"/>
</dbReference>
<dbReference type="NCBIfam" id="NF006767">
    <property type="entry name" value="PRK09289.1"/>
    <property type="match status" value="1"/>
</dbReference>
<evidence type="ECO:0000313" key="14">
    <source>
        <dbReference type="Proteomes" id="UP000587760"/>
    </source>
</evidence>
<dbReference type="PANTHER" id="PTHR21098">
    <property type="entry name" value="RIBOFLAVIN SYNTHASE ALPHA CHAIN"/>
    <property type="match status" value="1"/>
</dbReference>
<dbReference type="InterPro" id="IPR017938">
    <property type="entry name" value="Riboflavin_synthase-like_b-brl"/>
</dbReference>
<dbReference type="NCBIfam" id="TIGR00187">
    <property type="entry name" value="ribE"/>
    <property type="match status" value="1"/>
</dbReference>
<comment type="subunit">
    <text evidence="4">Homotrimer.</text>
</comment>
<reference evidence="13 14" key="1">
    <citation type="submission" date="2020-08" db="EMBL/GenBank/DDBJ databases">
        <title>Genomic Encyclopedia of Type Strains, Phase IV (KMG-IV): sequencing the most valuable type-strain genomes for metagenomic binning, comparative biology and taxonomic classification.</title>
        <authorList>
            <person name="Goeker M."/>
        </authorList>
    </citation>
    <scope>NUCLEOTIDE SEQUENCE [LARGE SCALE GENOMIC DNA]</scope>
    <source>
        <strain evidence="13 14">DSM 2461</strain>
    </source>
</reference>
<dbReference type="CDD" id="cd00402">
    <property type="entry name" value="Riboflavin_synthase_like"/>
    <property type="match status" value="1"/>
</dbReference>
<keyword evidence="7" id="KW-0686">Riboflavin biosynthesis</keyword>
<dbReference type="Proteomes" id="UP000587760">
    <property type="component" value="Unassembled WGS sequence"/>
</dbReference>
<dbReference type="EC" id="2.5.1.9" evidence="5 10"/>
<evidence type="ECO:0000256" key="3">
    <source>
        <dbReference type="ARBA" id="ARBA00004887"/>
    </source>
</evidence>
<evidence type="ECO:0000259" key="12">
    <source>
        <dbReference type="PROSITE" id="PS51177"/>
    </source>
</evidence>
<comment type="function">
    <text evidence="2">Catalyzes the dismutation of two molecules of 6,7-dimethyl-8-ribityllumazine, resulting in the formation of riboflavin and 5-amino-6-(D-ribitylamino)uracil.</text>
</comment>